<reference evidence="1" key="1">
    <citation type="submission" date="2021-01" db="EMBL/GenBank/DDBJ databases">
        <authorList>
            <person name="Corre E."/>
            <person name="Pelletier E."/>
            <person name="Niang G."/>
            <person name="Scheremetjew M."/>
            <person name="Finn R."/>
            <person name="Kale V."/>
            <person name="Holt S."/>
            <person name="Cochrane G."/>
            <person name="Meng A."/>
            <person name="Brown T."/>
            <person name="Cohen L."/>
        </authorList>
    </citation>
    <scope>NUCLEOTIDE SEQUENCE</scope>
    <source>
        <strain evidence="1">CCCM811</strain>
    </source>
</reference>
<protein>
    <submittedName>
        <fullName evidence="1">Uncharacterized protein</fullName>
    </submittedName>
</protein>
<evidence type="ECO:0000313" key="1">
    <source>
        <dbReference type="EMBL" id="CAE0663202.1"/>
    </source>
</evidence>
<accession>A0A7S3YVN2</accession>
<dbReference type="AlphaFoldDB" id="A0A7S3YVN2"/>
<dbReference type="EMBL" id="HBIV01020500">
    <property type="protein sequence ID" value="CAE0663202.1"/>
    <property type="molecule type" value="Transcribed_RNA"/>
</dbReference>
<name>A0A7S3YVN2_9EUKA</name>
<proteinExistence type="predicted"/>
<sequence>MGEGAGEYYDKRAVSNFSTIMEEIWIAMNTLRKEVYDLMAKDSRNRFLLRKDVQKVLHQSDIYDLTLSVAQSEAPLTHRSLRVASPRRHNATQGVSTPKCLTPTGAKLVSKDQNNLKNNNNNNEHKRRGSVVMSIKEETRMNLST</sequence>
<organism evidence="1">
    <name type="scientific">Lotharella globosa</name>
    <dbReference type="NCBI Taxonomy" id="91324"/>
    <lineage>
        <taxon>Eukaryota</taxon>
        <taxon>Sar</taxon>
        <taxon>Rhizaria</taxon>
        <taxon>Cercozoa</taxon>
        <taxon>Chlorarachniophyceae</taxon>
        <taxon>Lotharella</taxon>
    </lineage>
</organism>
<gene>
    <name evidence="1" type="ORF">LGLO00237_LOCUS14804</name>
</gene>